<keyword evidence="1" id="KW-0812">Transmembrane</keyword>
<protein>
    <submittedName>
        <fullName evidence="3">CPBP family intramembrane metalloprotease</fullName>
    </submittedName>
</protein>
<dbReference type="PANTHER" id="PTHR36435">
    <property type="entry name" value="SLR1288 PROTEIN"/>
    <property type="match status" value="1"/>
</dbReference>
<dbReference type="AlphaFoldDB" id="A0AAE3JD06"/>
<dbReference type="InterPro" id="IPR003675">
    <property type="entry name" value="Rce1/LyrA-like_dom"/>
</dbReference>
<keyword evidence="1" id="KW-0472">Membrane</keyword>
<name>A0AAE3JD06_9FIRM</name>
<feature type="transmembrane region" description="Helical" evidence="1">
    <location>
        <begin position="291"/>
        <end position="312"/>
    </location>
</feature>
<evidence type="ECO:0000313" key="3">
    <source>
        <dbReference type="EMBL" id="MCC2222354.1"/>
    </source>
</evidence>
<feature type="transmembrane region" description="Helical" evidence="1">
    <location>
        <begin position="73"/>
        <end position="97"/>
    </location>
</feature>
<keyword evidence="4" id="KW-1185">Reference proteome</keyword>
<accession>A0AAE3JD06</accession>
<dbReference type="Pfam" id="PF02517">
    <property type="entry name" value="Rce1-like"/>
    <property type="match status" value="1"/>
</dbReference>
<dbReference type="GO" id="GO:0008237">
    <property type="term" value="F:metallopeptidase activity"/>
    <property type="evidence" value="ECO:0007669"/>
    <property type="project" value="UniProtKB-KW"/>
</dbReference>
<sequence>MTKTAKLNLTFLILAIFSIGGSYAYVLLTNGMELPIYADLLVAQLLILLPAWGYTKKEHINLYKEIRHRRLHFGALLCLVGITLLSMPLLSFLNLFSSLFVPNAAAGLAEQMTGGPGWMNILFLAVIPAFSEEFVFRGVFFHGYRSHGFWKAALMSGLIFGLMHLNFNQFSYGFVLGVIFAAVVEASGSIYASMAIHFLINFQSAQAINALTSLTASGVEEEGMLEISGAFQQTYLVTTVIVVGIVAIVTTALVVVLVKLLAKLCDREDYFAWVLNGGEKKALQKRGTSRLIDPFFIGAAAICILFMVSRLLI</sequence>
<keyword evidence="1" id="KW-1133">Transmembrane helix</keyword>
<dbReference type="Proteomes" id="UP001198200">
    <property type="component" value="Unassembled WGS sequence"/>
</dbReference>
<evidence type="ECO:0000313" key="4">
    <source>
        <dbReference type="Proteomes" id="UP001198200"/>
    </source>
</evidence>
<keyword evidence="3" id="KW-0645">Protease</keyword>
<organism evidence="3 4">
    <name type="scientific">Anthropogastromicrobium aceti</name>
    <dbReference type="NCBI Taxonomy" id="2981768"/>
    <lineage>
        <taxon>Bacteria</taxon>
        <taxon>Bacillati</taxon>
        <taxon>Bacillota</taxon>
        <taxon>Clostridia</taxon>
        <taxon>Lachnospirales</taxon>
        <taxon>Lachnospiraceae</taxon>
        <taxon>Anthropogastromicrobium</taxon>
    </lineage>
</organism>
<dbReference type="InterPro" id="IPR052710">
    <property type="entry name" value="CAAX_protease"/>
</dbReference>
<feature type="transmembrane region" description="Helical" evidence="1">
    <location>
        <begin position="236"/>
        <end position="258"/>
    </location>
</feature>
<dbReference type="GO" id="GO:0080120">
    <property type="term" value="P:CAAX-box protein maturation"/>
    <property type="evidence" value="ECO:0007669"/>
    <property type="project" value="UniProtKB-ARBA"/>
</dbReference>
<comment type="caution">
    <text evidence="3">The sequence shown here is derived from an EMBL/GenBank/DDBJ whole genome shotgun (WGS) entry which is preliminary data.</text>
</comment>
<dbReference type="PANTHER" id="PTHR36435:SF1">
    <property type="entry name" value="CAAX AMINO TERMINAL PROTEASE FAMILY PROTEIN"/>
    <property type="match status" value="1"/>
</dbReference>
<keyword evidence="3" id="KW-0482">Metalloprotease</keyword>
<dbReference type="EMBL" id="JAJEQN010000033">
    <property type="protein sequence ID" value="MCC2222354.1"/>
    <property type="molecule type" value="Genomic_DNA"/>
</dbReference>
<keyword evidence="3" id="KW-0378">Hydrolase</keyword>
<feature type="transmembrane region" description="Helical" evidence="1">
    <location>
        <begin position="148"/>
        <end position="165"/>
    </location>
</feature>
<dbReference type="RefSeq" id="WP_262538864.1">
    <property type="nucleotide sequence ID" value="NZ_JAJEQN010000033.1"/>
</dbReference>
<evidence type="ECO:0000259" key="2">
    <source>
        <dbReference type="Pfam" id="PF02517"/>
    </source>
</evidence>
<feature type="transmembrane region" description="Helical" evidence="1">
    <location>
        <begin position="171"/>
        <end position="191"/>
    </location>
</feature>
<dbReference type="GO" id="GO:0004175">
    <property type="term" value="F:endopeptidase activity"/>
    <property type="evidence" value="ECO:0007669"/>
    <property type="project" value="UniProtKB-ARBA"/>
</dbReference>
<feature type="domain" description="CAAX prenyl protease 2/Lysostaphin resistance protein A-like" evidence="2">
    <location>
        <begin position="118"/>
        <end position="202"/>
    </location>
</feature>
<feature type="transmembrane region" description="Helical" evidence="1">
    <location>
        <begin position="117"/>
        <end position="136"/>
    </location>
</feature>
<evidence type="ECO:0000256" key="1">
    <source>
        <dbReference type="SAM" id="Phobius"/>
    </source>
</evidence>
<gene>
    <name evidence="3" type="ORF">LKD48_12040</name>
</gene>
<feature type="transmembrane region" description="Helical" evidence="1">
    <location>
        <begin position="34"/>
        <end position="52"/>
    </location>
</feature>
<proteinExistence type="predicted"/>
<reference evidence="3 4" key="1">
    <citation type="submission" date="2021-10" db="EMBL/GenBank/DDBJ databases">
        <title>Anaerobic single-cell dispensing facilitates the cultivation of human gut bacteria.</title>
        <authorList>
            <person name="Afrizal A."/>
        </authorList>
    </citation>
    <scope>NUCLEOTIDE SEQUENCE [LARGE SCALE GENOMIC DNA]</scope>
    <source>
        <strain evidence="3 4">CLA-AA-H224</strain>
    </source>
</reference>